<name>A0ABD0V1X8_DENTH</name>
<gene>
    <name evidence="1" type="ORF">M5K25_011101</name>
</gene>
<sequence>MRASIVRGINFRLRVDDGRLGRLVSSVEVEVDRRISACENGLKRRRFADCDEISTKKKGMGRQMVQVDHRTLMNLLQLPVDICIYRDLFAFAGG</sequence>
<evidence type="ECO:0000313" key="1">
    <source>
        <dbReference type="EMBL" id="KAL0919034.1"/>
    </source>
</evidence>
<dbReference type="EMBL" id="JANQDX010000009">
    <property type="protein sequence ID" value="KAL0919034.1"/>
    <property type="molecule type" value="Genomic_DNA"/>
</dbReference>
<keyword evidence="2" id="KW-1185">Reference proteome</keyword>
<comment type="caution">
    <text evidence="1">The sequence shown here is derived from an EMBL/GenBank/DDBJ whole genome shotgun (WGS) entry which is preliminary data.</text>
</comment>
<dbReference type="Proteomes" id="UP001552299">
    <property type="component" value="Unassembled WGS sequence"/>
</dbReference>
<dbReference type="AlphaFoldDB" id="A0ABD0V1X8"/>
<proteinExistence type="predicted"/>
<protein>
    <submittedName>
        <fullName evidence="1">Uncharacterized protein</fullName>
    </submittedName>
</protein>
<accession>A0ABD0V1X8</accession>
<organism evidence="1 2">
    <name type="scientific">Dendrobium thyrsiflorum</name>
    <name type="common">Pinecone-like raceme dendrobium</name>
    <name type="synonym">Orchid</name>
    <dbReference type="NCBI Taxonomy" id="117978"/>
    <lineage>
        <taxon>Eukaryota</taxon>
        <taxon>Viridiplantae</taxon>
        <taxon>Streptophyta</taxon>
        <taxon>Embryophyta</taxon>
        <taxon>Tracheophyta</taxon>
        <taxon>Spermatophyta</taxon>
        <taxon>Magnoliopsida</taxon>
        <taxon>Liliopsida</taxon>
        <taxon>Asparagales</taxon>
        <taxon>Orchidaceae</taxon>
        <taxon>Epidendroideae</taxon>
        <taxon>Malaxideae</taxon>
        <taxon>Dendrobiinae</taxon>
        <taxon>Dendrobium</taxon>
    </lineage>
</organism>
<evidence type="ECO:0000313" key="2">
    <source>
        <dbReference type="Proteomes" id="UP001552299"/>
    </source>
</evidence>
<reference evidence="1 2" key="1">
    <citation type="journal article" date="2024" name="Plant Biotechnol. J.">
        <title>Dendrobium thyrsiflorum genome and its molecular insights into genes involved in important horticultural traits.</title>
        <authorList>
            <person name="Chen B."/>
            <person name="Wang J.Y."/>
            <person name="Zheng P.J."/>
            <person name="Li K.L."/>
            <person name="Liang Y.M."/>
            <person name="Chen X.F."/>
            <person name="Zhang C."/>
            <person name="Zhao X."/>
            <person name="He X."/>
            <person name="Zhang G.Q."/>
            <person name="Liu Z.J."/>
            <person name="Xu Q."/>
        </authorList>
    </citation>
    <scope>NUCLEOTIDE SEQUENCE [LARGE SCALE GENOMIC DNA]</scope>
    <source>
        <strain evidence="1">GZMU011</strain>
    </source>
</reference>